<comment type="caution">
    <text evidence="3">The sequence shown here is derived from an EMBL/GenBank/DDBJ whole genome shotgun (WGS) entry which is preliminary data.</text>
</comment>
<gene>
    <name evidence="3" type="primary">GIP</name>
    <name evidence="3" type="ORF">AK812_SmicGene18853</name>
</gene>
<feature type="transmembrane region" description="Helical" evidence="2">
    <location>
        <begin position="1461"/>
        <end position="1487"/>
    </location>
</feature>
<dbReference type="InterPro" id="IPR003034">
    <property type="entry name" value="SAP_dom"/>
</dbReference>
<protein>
    <submittedName>
        <fullName evidence="3">Copia protein</fullName>
    </submittedName>
</protein>
<evidence type="ECO:0000256" key="2">
    <source>
        <dbReference type="SAM" id="Phobius"/>
    </source>
</evidence>
<keyword evidence="2" id="KW-0472">Membrane</keyword>
<dbReference type="Pfam" id="PF00612">
    <property type="entry name" value="IQ"/>
    <property type="match status" value="1"/>
</dbReference>
<proteinExistence type="predicted"/>
<dbReference type="SMART" id="SM00015">
    <property type="entry name" value="IQ"/>
    <property type="match status" value="3"/>
</dbReference>
<evidence type="ECO:0000256" key="1">
    <source>
        <dbReference type="SAM" id="MobiDB-lite"/>
    </source>
</evidence>
<feature type="region of interest" description="Disordered" evidence="1">
    <location>
        <begin position="673"/>
        <end position="695"/>
    </location>
</feature>
<feature type="region of interest" description="Disordered" evidence="1">
    <location>
        <begin position="714"/>
        <end position="742"/>
    </location>
</feature>
<sequence length="1695" mass="189464">MAHFPGLQRATEKVFQRYFLLTQAASENLAREVQAVTRIQSVFRASKIRRSWRAVVGATLMIQRAVRGWSGRRRARTLRFQRLRQLQNQFFHQSAVVIQRFFRGWWSRRHLHDFQGRKRYVERCAQRGQWTHAYLAHDHRERLALAKMEEEQQMRQEFRAVAGDIHHLVSTKSIPGVYNPPYNDHLPRAFDKPIEQHLRESLRLRLPRSSRRPHRLQASAVRGSRVGVSQAEQMLSDQHTAGPPQELPGRAPCASRTASTGRCQRVQGPFRSREQIEVANVKAANLYKSVQATSPYDAVERDLKMQNNLICLWVPEAALNWALCLEAALDCALQQSSFEKFCIAPIENVILSLGRLLRWGWTLGTHEGRPTLRKGDHKVPIRLRRNTLTIMAMVASISLSEPVRAEDQRQVAPQTRAVNMMSFDDLGPLPKGAAELACTPGWHILPSGLPFLVCHKVDELSLEQSLWNDGDWAWLAVFVRVEEAKRPPQEGDVWMQVLTAPVTELDGGPKKLVELDPELEGRRDTAMVLHVEELPKDLLSNPRDIFKEPENDDHNVPVPINGRDDPESGEEELEGVRLSADTQLKDLKELCKKLGLPTSGGKAKILKRLRSHYEVLEKQMSTEVARKMYAEAEREPGTLKTPVLPSSRQQELHNITHHPFQPWCEACVLGRSRQNPHKSRPAEHEGDEVPDSVPDKPVVQIDYCYTFTKHRWQGQGEQAAQGDDQGQPEAEQQQQPQEEDAAAEEIDYRDQFGLCLVAVESTTGWMQAIPILEKGATSLKRVAEQLVRLTLQASPGSAVVVQSDTEPSAKQVLNAVEACRAKLGLVTEKRWVPKASHASNGRVEKAIDTVRRNALTLKAFLESRVGGVIEGHRHIYSWLFRHAAFLYNRFHVSVRGGTPHEILQGRRYRGALVPFGEVVIFYKGSRLVGREFRTMSAYTQELFAPASTLAATHAFLAVALTRKLEVCTFDFKDAYLQVDQPVPMTIEVAASMFGADRQGTVTLVLDKLLPGQRIGASAWFGFAKDLLAKGGYAGFVKEPTLFKKDAAGSQAGVILHADDGLMASTAAEREELKKVLREKVQVEFSDPMVGPGDEIQFLKRKYVMGENGIFVYSNGRYLEALVKALGDSLKVRDAPADNSFLEADGSKELGAKEAKEYREATGRLLYLSHTRPDIPVCILSSKMSCPTVNAQKWLKRTVGYLASVPEIGFEIRPIRNGATFDFGGGGIGDEGGKVVVEAITDADWAGCRRTRRSRTSVQLYAGGSYVCSFVRSQKSIALSSGESEFVALVSGAAEAIYLSDCVSFLVEPQMVVETKCRTDSAACKGIANRLGCGRVRHLACGLLWVQQCVKEGRILTGSIPGVFNPADLGTKPLSGGRVRELLFTMGAVEPDGQPYGRADKEAADHKRMVSQALKECRESSGSVSAVQVNRWLPVLLLMAQAGQGQGLSLAAPIAALAEPEFAYSLVAAAGIGLVTMVVFLGIPFTVLKLLKWSCSKWVFRAKTRDATTQTDTPKPKVEPKVKRESDAFAQEYVDRCTDLQALLSERCRQNREMERALYEVRTQNRALTARVEHLSARRSPQEICVTMSRGERYHLPGFPVLKWLKTGGNTRIDYRLCKMIRTSPEDFKAPGRLAERPPPASVHTSVPYLERPFELRNDYLELPKIRDKPPFYTAFPNNKNFEELNEQPLLPCGHV</sequence>
<dbReference type="PANTHER" id="PTHR11439:SF463">
    <property type="entry name" value="REVERSE TRANSCRIPTASE TY1_COPIA-TYPE DOMAIN-CONTAINING PROTEIN"/>
    <property type="match status" value="1"/>
</dbReference>
<evidence type="ECO:0000313" key="4">
    <source>
        <dbReference type="Proteomes" id="UP000186817"/>
    </source>
</evidence>
<dbReference type="Gene3D" id="1.20.5.190">
    <property type="match status" value="1"/>
</dbReference>
<dbReference type="InterPro" id="IPR000048">
    <property type="entry name" value="IQ_motif_EF-hand-BS"/>
</dbReference>
<keyword evidence="2" id="KW-1133">Transmembrane helix</keyword>
<feature type="compositionally biased region" description="Basic and acidic residues" evidence="1">
    <location>
        <begin position="544"/>
        <end position="555"/>
    </location>
</feature>
<dbReference type="Gene3D" id="3.30.420.10">
    <property type="entry name" value="Ribonuclease H-like superfamily/Ribonuclease H"/>
    <property type="match status" value="1"/>
</dbReference>
<dbReference type="Proteomes" id="UP000186817">
    <property type="component" value="Unassembled WGS sequence"/>
</dbReference>
<dbReference type="PROSITE" id="PS50096">
    <property type="entry name" value="IQ"/>
    <property type="match status" value="3"/>
</dbReference>
<dbReference type="Gene3D" id="1.10.720.30">
    <property type="entry name" value="SAP domain"/>
    <property type="match status" value="1"/>
</dbReference>
<dbReference type="GO" id="GO:0015074">
    <property type="term" value="P:DNA integration"/>
    <property type="evidence" value="ECO:0007669"/>
    <property type="project" value="InterPro"/>
</dbReference>
<accession>A0A1Q9DU13</accession>
<dbReference type="OrthoDB" id="190375at2759"/>
<dbReference type="EMBL" id="LSRX01000389">
    <property type="protein sequence ID" value="OLP98662.1"/>
    <property type="molecule type" value="Genomic_DNA"/>
</dbReference>
<organism evidence="3 4">
    <name type="scientific">Symbiodinium microadriaticum</name>
    <name type="common">Dinoflagellate</name>
    <name type="synonym">Zooxanthella microadriatica</name>
    <dbReference type="NCBI Taxonomy" id="2951"/>
    <lineage>
        <taxon>Eukaryota</taxon>
        <taxon>Sar</taxon>
        <taxon>Alveolata</taxon>
        <taxon>Dinophyceae</taxon>
        <taxon>Suessiales</taxon>
        <taxon>Symbiodiniaceae</taxon>
        <taxon>Symbiodinium</taxon>
    </lineage>
</organism>
<evidence type="ECO:0000313" key="3">
    <source>
        <dbReference type="EMBL" id="OLP98662.1"/>
    </source>
</evidence>
<feature type="compositionally biased region" description="Polar residues" evidence="1">
    <location>
        <begin position="230"/>
        <end position="239"/>
    </location>
</feature>
<feature type="region of interest" description="Disordered" evidence="1">
    <location>
        <begin position="541"/>
        <end position="574"/>
    </location>
</feature>
<feature type="compositionally biased region" description="Low complexity" evidence="1">
    <location>
        <begin position="714"/>
        <end position="736"/>
    </location>
</feature>
<keyword evidence="4" id="KW-1185">Reference proteome</keyword>
<feature type="region of interest" description="Disordered" evidence="1">
    <location>
        <begin position="209"/>
        <end position="260"/>
    </location>
</feature>
<dbReference type="InterPro" id="IPR036361">
    <property type="entry name" value="SAP_dom_sf"/>
</dbReference>
<dbReference type="PROSITE" id="PS50800">
    <property type="entry name" value="SAP"/>
    <property type="match status" value="1"/>
</dbReference>
<keyword evidence="2" id="KW-0812">Transmembrane</keyword>
<dbReference type="PANTHER" id="PTHR11439">
    <property type="entry name" value="GAG-POL-RELATED RETROTRANSPOSON"/>
    <property type="match status" value="1"/>
</dbReference>
<dbReference type="InterPro" id="IPR001584">
    <property type="entry name" value="Integrase_cat-core"/>
</dbReference>
<name>A0A1Q9DU13_SYMMI</name>
<reference evidence="3 4" key="1">
    <citation type="submission" date="2016-02" db="EMBL/GenBank/DDBJ databases">
        <title>Genome analysis of coral dinoflagellate symbionts highlights evolutionary adaptations to a symbiotic lifestyle.</title>
        <authorList>
            <person name="Aranda M."/>
            <person name="Li Y."/>
            <person name="Liew Y.J."/>
            <person name="Baumgarten S."/>
            <person name="Simakov O."/>
            <person name="Wilson M."/>
            <person name="Piel J."/>
            <person name="Ashoor H."/>
            <person name="Bougouffa S."/>
            <person name="Bajic V.B."/>
            <person name="Ryu T."/>
            <person name="Ravasi T."/>
            <person name="Bayer T."/>
            <person name="Micklem G."/>
            <person name="Kim H."/>
            <person name="Bhak J."/>
            <person name="Lajeunesse T.C."/>
            <person name="Voolstra C.R."/>
        </authorList>
    </citation>
    <scope>NUCLEOTIDE SEQUENCE [LARGE SCALE GENOMIC DNA]</scope>
    <source>
        <strain evidence="3 4">CCMP2467</strain>
    </source>
</reference>
<dbReference type="InterPro" id="IPR036397">
    <property type="entry name" value="RNaseH_sf"/>
</dbReference>
<dbReference type="CDD" id="cd09272">
    <property type="entry name" value="RNase_HI_RT_Ty1"/>
    <property type="match status" value="1"/>
</dbReference>
<dbReference type="GO" id="GO:0003676">
    <property type="term" value="F:nucleic acid binding"/>
    <property type="evidence" value="ECO:0007669"/>
    <property type="project" value="InterPro"/>
</dbReference>
<dbReference type="Pfam" id="PF02037">
    <property type="entry name" value="SAP"/>
    <property type="match status" value="1"/>
</dbReference>
<dbReference type="SMART" id="SM00513">
    <property type="entry name" value="SAP"/>
    <property type="match status" value="1"/>
</dbReference>
<dbReference type="PROSITE" id="PS50994">
    <property type="entry name" value="INTEGRASE"/>
    <property type="match status" value="1"/>
</dbReference>